<protein>
    <submittedName>
        <fullName evidence="2">Phage integrase SAM-like domain-containing protein</fullName>
    </submittedName>
</protein>
<dbReference type="EMBL" id="JAHESD010000054">
    <property type="protein sequence ID" value="MBT1705397.1"/>
    <property type="molecule type" value="Genomic_DNA"/>
</dbReference>
<proteinExistence type="predicted"/>
<evidence type="ECO:0000313" key="2">
    <source>
        <dbReference type="EMBL" id="MBT1705397.1"/>
    </source>
</evidence>
<evidence type="ECO:0000313" key="3">
    <source>
        <dbReference type="Proteomes" id="UP000772618"/>
    </source>
</evidence>
<keyword evidence="3" id="KW-1185">Reference proteome</keyword>
<accession>A0ABS5VX29</accession>
<comment type="caution">
    <text evidence="2">The sequence shown here is derived from an EMBL/GenBank/DDBJ whole genome shotgun (WGS) entry which is preliminary data.</text>
</comment>
<name>A0ABS5VX29_9BACT</name>
<sequence>MQTGLHASAVVKPRPKFRDFFAELASEKIRFDNNAGNWASAFKHVLVFLGDDNPTIQEIDDIWLEEFRAYLLEVDKRSGKPRLQVRHSPTSTEFELR</sequence>
<reference evidence="2 3" key="1">
    <citation type="submission" date="2021-05" db="EMBL/GenBank/DDBJ databases">
        <title>A Polyphasic approach of four new species of the genus Ohtaekwangia: Ohtaekwangia histidinii sp. nov., Ohtaekwangia cretensis sp. nov., Ohtaekwangia indiensis sp. nov., Ohtaekwangia reichenbachii sp. nov. from diverse environment.</title>
        <authorList>
            <person name="Octaviana S."/>
        </authorList>
    </citation>
    <scope>NUCLEOTIDE SEQUENCE [LARGE SCALE GENOMIC DNA]</scope>
    <source>
        <strain evidence="2 3">PWU20</strain>
    </source>
</reference>
<feature type="domain" description="Phage integrase SAM-like" evidence="1">
    <location>
        <begin position="17"/>
        <end position="77"/>
    </location>
</feature>
<dbReference type="Pfam" id="PF13102">
    <property type="entry name" value="Phage_int_SAM_5"/>
    <property type="match status" value="1"/>
</dbReference>
<evidence type="ECO:0000259" key="1">
    <source>
        <dbReference type="Pfam" id="PF13102"/>
    </source>
</evidence>
<dbReference type="RefSeq" id="WP_254155345.1">
    <property type="nucleotide sequence ID" value="NZ_JAHESD010000054.1"/>
</dbReference>
<dbReference type="InterPro" id="IPR025269">
    <property type="entry name" value="SAM-like_dom"/>
</dbReference>
<organism evidence="2 3">
    <name type="scientific">Chryseosolibacter indicus</name>
    <dbReference type="NCBI Taxonomy" id="2782351"/>
    <lineage>
        <taxon>Bacteria</taxon>
        <taxon>Pseudomonadati</taxon>
        <taxon>Bacteroidota</taxon>
        <taxon>Cytophagia</taxon>
        <taxon>Cytophagales</taxon>
        <taxon>Chryseotaleaceae</taxon>
        <taxon>Chryseosolibacter</taxon>
    </lineage>
</organism>
<gene>
    <name evidence="2" type="ORF">KK060_19055</name>
</gene>
<dbReference type="Proteomes" id="UP000772618">
    <property type="component" value="Unassembled WGS sequence"/>
</dbReference>